<feature type="domain" description="HTH tetR-type" evidence="6">
    <location>
        <begin position="13"/>
        <end position="73"/>
    </location>
</feature>
<dbReference type="InterPro" id="IPR036271">
    <property type="entry name" value="Tet_transcr_reg_TetR-rel_C_sf"/>
</dbReference>
<reference evidence="10" key="2">
    <citation type="journal article" date="2019" name="Int. J. Syst. Evol. Microbiol.">
        <title>The Global Catalogue of Microorganisms (GCM) 10K type strain sequencing project: providing services to taxonomists for standard genome sequencing and annotation.</title>
        <authorList>
            <consortium name="The Broad Institute Genomics Platform"/>
            <consortium name="The Broad Institute Genome Sequencing Center for Infectious Disease"/>
            <person name="Wu L."/>
            <person name="Ma J."/>
        </authorList>
    </citation>
    <scope>NUCLEOTIDE SEQUENCE [LARGE SCALE GENOMIC DNA]</scope>
    <source>
        <strain evidence="10">JCM 10667</strain>
    </source>
</reference>
<proteinExistence type="predicted"/>
<organism evidence="8 9">
    <name type="scientific">Actinomadura livida</name>
    <dbReference type="NCBI Taxonomy" id="79909"/>
    <lineage>
        <taxon>Bacteria</taxon>
        <taxon>Bacillati</taxon>
        <taxon>Actinomycetota</taxon>
        <taxon>Actinomycetes</taxon>
        <taxon>Streptosporangiales</taxon>
        <taxon>Thermomonosporaceae</taxon>
        <taxon>Actinomadura</taxon>
    </lineage>
</organism>
<dbReference type="PRINTS" id="PR00400">
    <property type="entry name" value="TETREPRESSOR"/>
</dbReference>
<dbReference type="RefSeq" id="WP_184888051.1">
    <property type="nucleotide sequence ID" value="NZ_BAAAHD010000057.1"/>
</dbReference>
<evidence type="ECO:0000256" key="4">
    <source>
        <dbReference type="ARBA" id="ARBA00023163"/>
    </source>
</evidence>
<accession>A0A7W7IIE9</accession>
<reference evidence="7" key="4">
    <citation type="submission" date="2023-12" db="EMBL/GenBank/DDBJ databases">
        <authorList>
            <person name="Sun Q."/>
            <person name="Inoue M."/>
        </authorList>
    </citation>
    <scope>NUCLEOTIDE SEQUENCE</scope>
    <source>
        <strain evidence="7">JCM 10667</strain>
    </source>
</reference>
<evidence type="ECO:0000313" key="10">
    <source>
        <dbReference type="Proteomes" id="UP001501427"/>
    </source>
</evidence>
<reference evidence="7" key="1">
    <citation type="journal article" date="2014" name="Int. J. Syst. Evol. Microbiol.">
        <title>Complete genome of a new Firmicutes species belonging to the dominant human colonic microbiota ('Ruminococcus bicirculans') reveals two chromosomes and a selective capacity to utilize plant glucans.</title>
        <authorList>
            <consortium name="NISC Comparative Sequencing Program"/>
            <person name="Wegmann U."/>
            <person name="Louis P."/>
            <person name="Goesmann A."/>
            <person name="Henrissat B."/>
            <person name="Duncan S.H."/>
            <person name="Flint H.J."/>
        </authorList>
    </citation>
    <scope>NUCLEOTIDE SEQUENCE</scope>
    <source>
        <strain evidence="7">JCM 10667</strain>
    </source>
</reference>
<dbReference type="Pfam" id="PF02909">
    <property type="entry name" value="TetR_C_1"/>
    <property type="match status" value="1"/>
</dbReference>
<keyword evidence="4" id="KW-0804">Transcription</keyword>
<dbReference type="EMBL" id="BAAAHD010000057">
    <property type="protein sequence ID" value="GAA0583595.1"/>
    <property type="molecule type" value="Genomic_DNA"/>
</dbReference>
<evidence type="ECO:0000256" key="3">
    <source>
        <dbReference type="ARBA" id="ARBA00023125"/>
    </source>
</evidence>
<dbReference type="InterPro" id="IPR050109">
    <property type="entry name" value="HTH-type_TetR-like_transc_reg"/>
</dbReference>
<dbReference type="GO" id="GO:0000976">
    <property type="term" value="F:transcription cis-regulatory region binding"/>
    <property type="evidence" value="ECO:0007669"/>
    <property type="project" value="TreeGrafter"/>
</dbReference>
<evidence type="ECO:0000256" key="1">
    <source>
        <dbReference type="ARBA" id="ARBA00022491"/>
    </source>
</evidence>
<evidence type="ECO:0000313" key="8">
    <source>
        <dbReference type="EMBL" id="MBB4777541.1"/>
    </source>
</evidence>
<reference evidence="8 9" key="3">
    <citation type="submission" date="2020-08" db="EMBL/GenBank/DDBJ databases">
        <title>Sequencing the genomes of 1000 actinobacteria strains.</title>
        <authorList>
            <person name="Klenk H.-P."/>
        </authorList>
    </citation>
    <scope>NUCLEOTIDE SEQUENCE [LARGE SCALE GENOMIC DNA]</scope>
    <source>
        <strain evidence="8 9">DSM 44772</strain>
    </source>
</reference>
<sequence length="224" mass="24379">MTRNATPGPVRPVLTRERIVLAAVALIERESADALSMRRVAAELGVAVMSLYNHVPNKSALLEGVAEHVVSGLELHDDPSEPWQERARALVRAFRKVAHDNPRCMTIVLTHKIDTPVALRPAERALALADAAGFDAETAVRIMRALLAYALGAQLREVGMSKMLGHLAETGAQAWSRLDPDEFPHVLAYGPELAGVDAEADFEFGLDLLIGALDRLPRRPPHRG</sequence>
<dbReference type="AlphaFoldDB" id="A0A7W7IIE9"/>
<dbReference type="GO" id="GO:0045892">
    <property type="term" value="P:negative regulation of DNA-templated transcription"/>
    <property type="evidence" value="ECO:0007669"/>
    <property type="project" value="InterPro"/>
</dbReference>
<keyword evidence="3 5" id="KW-0238">DNA-binding</keyword>
<dbReference type="Proteomes" id="UP001501427">
    <property type="component" value="Unassembled WGS sequence"/>
</dbReference>
<feature type="DNA-binding region" description="H-T-H motif" evidence="5">
    <location>
        <begin position="36"/>
        <end position="55"/>
    </location>
</feature>
<comment type="caution">
    <text evidence="8">The sequence shown here is derived from an EMBL/GenBank/DDBJ whole genome shotgun (WGS) entry which is preliminary data.</text>
</comment>
<dbReference type="GO" id="GO:0003700">
    <property type="term" value="F:DNA-binding transcription factor activity"/>
    <property type="evidence" value="ECO:0007669"/>
    <property type="project" value="TreeGrafter"/>
</dbReference>
<dbReference type="PANTHER" id="PTHR30055:SF151">
    <property type="entry name" value="TRANSCRIPTIONAL REGULATORY PROTEIN"/>
    <property type="match status" value="1"/>
</dbReference>
<dbReference type="InterPro" id="IPR003012">
    <property type="entry name" value="Tet_transcr_reg_TetR"/>
</dbReference>
<keyword evidence="10" id="KW-1185">Reference proteome</keyword>
<evidence type="ECO:0000313" key="9">
    <source>
        <dbReference type="Proteomes" id="UP000549343"/>
    </source>
</evidence>
<evidence type="ECO:0000256" key="2">
    <source>
        <dbReference type="ARBA" id="ARBA00023015"/>
    </source>
</evidence>
<name>A0A7W7IIE9_9ACTN</name>
<evidence type="ECO:0000256" key="5">
    <source>
        <dbReference type="PROSITE-ProRule" id="PRU00335"/>
    </source>
</evidence>
<dbReference type="Pfam" id="PF00440">
    <property type="entry name" value="TetR_N"/>
    <property type="match status" value="1"/>
</dbReference>
<dbReference type="EMBL" id="JACHMV010000001">
    <property type="protein sequence ID" value="MBB4777541.1"/>
    <property type="molecule type" value="Genomic_DNA"/>
</dbReference>
<dbReference type="SUPFAM" id="SSF46689">
    <property type="entry name" value="Homeodomain-like"/>
    <property type="match status" value="1"/>
</dbReference>
<evidence type="ECO:0000259" key="6">
    <source>
        <dbReference type="PROSITE" id="PS50977"/>
    </source>
</evidence>
<dbReference type="InterPro" id="IPR001647">
    <property type="entry name" value="HTH_TetR"/>
</dbReference>
<protein>
    <submittedName>
        <fullName evidence="7 8">AcrR family transcriptional regulator</fullName>
    </submittedName>
</protein>
<dbReference type="Gene3D" id="1.10.357.10">
    <property type="entry name" value="Tetracycline Repressor, domain 2"/>
    <property type="match status" value="1"/>
</dbReference>
<dbReference type="InterPro" id="IPR004111">
    <property type="entry name" value="Repressor_TetR_C"/>
</dbReference>
<gene>
    <name evidence="8" type="ORF">F4557_005959</name>
    <name evidence="7" type="ORF">GCM10009546_52450</name>
</gene>
<keyword evidence="2" id="KW-0805">Transcription regulation</keyword>
<evidence type="ECO:0000313" key="7">
    <source>
        <dbReference type="EMBL" id="GAA0583595.1"/>
    </source>
</evidence>
<dbReference type="SUPFAM" id="SSF48498">
    <property type="entry name" value="Tetracyclin repressor-like, C-terminal domain"/>
    <property type="match status" value="1"/>
</dbReference>
<dbReference type="Proteomes" id="UP000549343">
    <property type="component" value="Unassembled WGS sequence"/>
</dbReference>
<dbReference type="GO" id="GO:0046677">
    <property type="term" value="P:response to antibiotic"/>
    <property type="evidence" value="ECO:0007669"/>
    <property type="project" value="InterPro"/>
</dbReference>
<dbReference type="PANTHER" id="PTHR30055">
    <property type="entry name" value="HTH-TYPE TRANSCRIPTIONAL REGULATOR RUTR"/>
    <property type="match status" value="1"/>
</dbReference>
<dbReference type="PROSITE" id="PS50977">
    <property type="entry name" value="HTH_TETR_2"/>
    <property type="match status" value="1"/>
</dbReference>
<keyword evidence="1" id="KW-0678">Repressor</keyword>
<dbReference type="InterPro" id="IPR009057">
    <property type="entry name" value="Homeodomain-like_sf"/>
</dbReference>